<evidence type="ECO:0000259" key="7">
    <source>
        <dbReference type="PROSITE" id="PS50893"/>
    </source>
</evidence>
<dbReference type="GO" id="GO:0005524">
    <property type="term" value="F:ATP binding"/>
    <property type="evidence" value="ECO:0007669"/>
    <property type="project" value="UniProtKB-KW"/>
</dbReference>
<dbReference type="NCBIfam" id="TIGR01727">
    <property type="entry name" value="oligo_HPY"/>
    <property type="match status" value="1"/>
</dbReference>
<sequence length="360" mass="39267">MSTPGASGMPLLQVENLSTAFRTSRGILRAVDEVSFTLEKGETLGIVGESGSGKSVLVRSIMNILPRTALIPPQTKVILEGKDTRLLSRAEAKHFWGTQIAMVFQDPMTSLNPVKKIGTQITDPLRFHLGMSKSAARARAIELLDLVRIPEPARRLNQYPHELSGGMRQRVIIAIALSCNPKLLVADEPTTALDVTVQKQILDLLENLQRDLNMAMILITHDLGVVAGRADRIAVMYAGRMVETADTKALFRNMRHPYAEALLKSIPRLENPSHTRLDAISGRPPDMVRPPAGCRFASRCRYAQDRCVAELPELTTAGDPDHRFACFFPVGTPEGERALAANLAAGQTATGLDLHAQAVS</sequence>
<dbReference type="InterPro" id="IPR050388">
    <property type="entry name" value="ABC_Ni/Peptide_Import"/>
</dbReference>
<dbReference type="CDD" id="cd03257">
    <property type="entry name" value="ABC_NikE_OppD_transporters"/>
    <property type="match status" value="1"/>
</dbReference>
<name>A0A6J7AUX1_9ZZZZ</name>
<dbReference type="SMART" id="SM00382">
    <property type="entry name" value="AAA"/>
    <property type="match status" value="1"/>
</dbReference>
<keyword evidence="2" id="KW-0813">Transport</keyword>
<dbReference type="SUPFAM" id="SSF52540">
    <property type="entry name" value="P-loop containing nucleoside triphosphate hydrolases"/>
    <property type="match status" value="1"/>
</dbReference>
<dbReference type="PROSITE" id="PS00211">
    <property type="entry name" value="ABC_TRANSPORTER_1"/>
    <property type="match status" value="1"/>
</dbReference>
<dbReference type="Gene3D" id="3.40.50.300">
    <property type="entry name" value="P-loop containing nucleotide triphosphate hydrolases"/>
    <property type="match status" value="1"/>
</dbReference>
<dbReference type="GO" id="GO:0005886">
    <property type="term" value="C:plasma membrane"/>
    <property type="evidence" value="ECO:0007669"/>
    <property type="project" value="UniProtKB-SubCell"/>
</dbReference>
<dbReference type="InterPro" id="IPR013563">
    <property type="entry name" value="Oligopep_ABC_C"/>
</dbReference>
<keyword evidence="6" id="KW-0472">Membrane</keyword>
<evidence type="ECO:0000256" key="4">
    <source>
        <dbReference type="ARBA" id="ARBA00022741"/>
    </source>
</evidence>
<dbReference type="PANTHER" id="PTHR43297">
    <property type="entry name" value="OLIGOPEPTIDE TRANSPORT ATP-BINDING PROTEIN APPD"/>
    <property type="match status" value="1"/>
</dbReference>
<dbReference type="EMBL" id="CAFBOS010000133">
    <property type="protein sequence ID" value="CAB5006238.1"/>
    <property type="molecule type" value="Genomic_DNA"/>
</dbReference>
<dbReference type="InterPro" id="IPR003593">
    <property type="entry name" value="AAA+_ATPase"/>
</dbReference>
<dbReference type="InterPro" id="IPR003439">
    <property type="entry name" value="ABC_transporter-like_ATP-bd"/>
</dbReference>
<proteinExistence type="predicted"/>
<feature type="domain" description="ABC transporter" evidence="7">
    <location>
        <begin position="12"/>
        <end position="263"/>
    </location>
</feature>
<dbReference type="Pfam" id="PF00005">
    <property type="entry name" value="ABC_tran"/>
    <property type="match status" value="1"/>
</dbReference>
<evidence type="ECO:0000256" key="5">
    <source>
        <dbReference type="ARBA" id="ARBA00022840"/>
    </source>
</evidence>
<evidence type="ECO:0000256" key="3">
    <source>
        <dbReference type="ARBA" id="ARBA00022475"/>
    </source>
</evidence>
<dbReference type="GO" id="GO:0016887">
    <property type="term" value="F:ATP hydrolysis activity"/>
    <property type="evidence" value="ECO:0007669"/>
    <property type="project" value="InterPro"/>
</dbReference>
<dbReference type="EMBL" id="CAEZYR010000027">
    <property type="protein sequence ID" value="CAB4738180.1"/>
    <property type="molecule type" value="Genomic_DNA"/>
</dbReference>
<keyword evidence="5" id="KW-0067">ATP-binding</keyword>
<protein>
    <submittedName>
        <fullName evidence="9">Unannotated protein</fullName>
    </submittedName>
</protein>
<dbReference type="FunFam" id="3.40.50.300:FF:000016">
    <property type="entry name" value="Oligopeptide ABC transporter ATP-binding component"/>
    <property type="match status" value="1"/>
</dbReference>
<evidence type="ECO:0000256" key="2">
    <source>
        <dbReference type="ARBA" id="ARBA00022448"/>
    </source>
</evidence>
<gene>
    <name evidence="8" type="ORF">UFOPK2754_00973</name>
    <name evidence="9" type="ORF">UFOPK3139_02944</name>
    <name evidence="10" type="ORF">UFOPK3543_02084</name>
    <name evidence="11" type="ORF">UFOPK3967_01986</name>
</gene>
<keyword evidence="4" id="KW-0547">Nucleotide-binding</keyword>
<comment type="subcellular location">
    <subcellularLocation>
        <location evidence="1">Cell membrane</location>
        <topology evidence="1">Peripheral membrane protein</topology>
    </subcellularLocation>
</comment>
<evidence type="ECO:0000313" key="8">
    <source>
        <dbReference type="EMBL" id="CAB4738180.1"/>
    </source>
</evidence>
<dbReference type="AlphaFoldDB" id="A0A6J7AUX1"/>
<dbReference type="Pfam" id="PF08352">
    <property type="entry name" value="oligo_HPY"/>
    <property type="match status" value="1"/>
</dbReference>
<evidence type="ECO:0000313" key="9">
    <source>
        <dbReference type="EMBL" id="CAB4836500.1"/>
    </source>
</evidence>
<evidence type="ECO:0000313" key="11">
    <source>
        <dbReference type="EMBL" id="CAB5006238.1"/>
    </source>
</evidence>
<dbReference type="EMBL" id="CAFABA010000185">
    <property type="protein sequence ID" value="CAB4836500.1"/>
    <property type="molecule type" value="Genomic_DNA"/>
</dbReference>
<dbReference type="PANTHER" id="PTHR43297:SF2">
    <property type="entry name" value="DIPEPTIDE TRANSPORT ATP-BINDING PROTEIN DPPD"/>
    <property type="match status" value="1"/>
</dbReference>
<evidence type="ECO:0000256" key="6">
    <source>
        <dbReference type="ARBA" id="ARBA00023136"/>
    </source>
</evidence>
<dbReference type="InterPro" id="IPR017871">
    <property type="entry name" value="ABC_transporter-like_CS"/>
</dbReference>
<evidence type="ECO:0000313" key="10">
    <source>
        <dbReference type="EMBL" id="CAB4921006.1"/>
    </source>
</evidence>
<dbReference type="PROSITE" id="PS50893">
    <property type="entry name" value="ABC_TRANSPORTER_2"/>
    <property type="match status" value="1"/>
</dbReference>
<organism evidence="9">
    <name type="scientific">freshwater metagenome</name>
    <dbReference type="NCBI Taxonomy" id="449393"/>
    <lineage>
        <taxon>unclassified sequences</taxon>
        <taxon>metagenomes</taxon>
        <taxon>ecological metagenomes</taxon>
    </lineage>
</organism>
<dbReference type="InterPro" id="IPR027417">
    <property type="entry name" value="P-loop_NTPase"/>
</dbReference>
<accession>A0A6J7AUX1</accession>
<dbReference type="GO" id="GO:0015833">
    <property type="term" value="P:peptide transport"/>
    <property type="evidence" value="ECO:0007669"/>
    <property type="project" value="InterPro"/>
</dbReference>
<dbReference type="EMBL" id="CAFBMH010000090">
    <property type="protein sequence ID" value="CAB4921006.1"/>
    <property type="molecule type" value="Genomic_DNA"/>
</dbReference>
<reference evidence="9" key="1">
    <citation type="submission" date="2020-05" db="EMBL/GenBank/DDBJ databases">
        <authorList>
            <person name="Chiriac C."/>
            <person name="Salcher M."/>
            <person name="Ghai R."/>
            <person name="Kavagutti S V."/>
        </authorList>
    </citation>
    <scope>NUCLEOTIDE SEQUENCE</scope>
</reference>
<keyword evidence="3" id="KW-1003">Cell membrane</keyword>
<evidence type="ECO:0000256" key="1">
    <source>
        <dbReference type="ARBA" id="ARBA00004202"/>
    </source>
</evidence>